<protein>
    <submittedName>
        <fullName evidence="6">AcrR family transcriptional regulator</fullName>
    </submittedName>
</protein>
<dbReference type="RefSeq" id="WP_232323065.1">
    <property type="nucleotide sequence ID" value="NZ_BDDI01000020.1"/>
</dbReference>
<comment type="caution">
    <text evidence="6">The sequence shown here is derived from an EMBL/GenBank/DDBJ whole genome shotgun (WGS) entry which is preliminary data.</text>
</comment>
<accession>A0A839RJZ7</accession>
<dbReference type="PROSITE" id="PS50977">
    <property type="entry name" value="HTH_TETR_2"/>
    <property type="match status" value="1"/>
</dbReference>
<dbReference type="InterPro" id="IPR001647">
    <property type="entry name" value="HTH_TetR"/>
</dbReference>
<feature type="DNA-binding region" description="H-T-H motif" evidence="4">
    <location>
        <begin position="29"/>
        <end position="48"/>
    </location>
</feature>
<dbReference type="EMBL" id="JACHWS010000001">
    <property type="protein sequence ID" value="MBB3036985.1"/>
    <property type="molecule type" value="Genomic_DNA"/>
</dbReference>
<dbReference type="PANTHER" id="PTHR47506">
    <property type="entry name" value="TRANSCRIPTIONAL REGULATORY PROTEIN"/>
    <property type="match status" value="1"/>
</dbReference>
<evidence type="ECO:0000256" key="1">
    <source>
        <dbReference type="ARBA" id="ARBA00023015"/>
    </source>
</evidence>
<keyword evidence="3" id="KW-0804">Transcription</keyword>
<gene>
    <name evidence="6" type="ORF">FHU29_001419</name>
</gene>
<keyword evidence="7" id="KW-1185">Reference proteome</keyword>
<dbReference type="InterPro" id="IPR009057">
    <property type="entry name" value="Homeodomain-like_sf"/>
</dbReference>
<evidence type="ECO:0000256" key="3">
    <source>
        <dbReference type="ARBA" id="ARBA00023163"/>
    </source>
</evidence>
<sequence>MPSRQRLTASDWTTAALEALAEGGLAAIAIEPIATRLGATKGSFYWHFSSREELVTAALELWERVGTDDAITEIEAEPGGLPRLHALIVGAVEGHTSDAARAELALQATARHPLVGPVLGRVTRRRLDYLAEQFTELGFPPGEAARRAQLAYASYLGVAQLAHATPDEVDLSAEYLETMVRTLTATTSDPSTGVV</sequence>
<proteinExistence type="predicted"/>
<keyword evidence="1" id="KW-0805">Transcription regulation</keyword>
<feature type="domain" description="HTH tetR-type" evidence="5">
    <location>
        <begin position="6"/>
        <end position="66"/>
    </location>
</feature>
<reference evidence="6 7" key="1">
    <citation type="submission" date="2020-08" db="EMBL/GenBank/DDBJ databases">
        <title>Sequencing the genomes of 1000 actinobacteria strains.</title>
        <authorList>
            <person name="Klenk H.-P."/>
        </authorList>
    </citation>
    <scope>NUCLEOTIDE SEQUENCE [LARGE SCALE GENOMIC DNA]</scope>
    <source>
        <strain evidence="6 7">DSM 45258</strain>
    </source>
</reference>
<dbReference type="PRINTS" id="PR00455">
    <property type="entry name" value="HTHTETR"/>
</dbReference>
<organism evidence="6 7">
    <name type="scientific">Hoyosella altamirensis</name>
    <dbReference type="NCBI Taxonomy" id="616997"/>
    <lineage>
        <taxon>Bacteria</taxon>
        <taxon>Bacillati</taxon>
        <taxon>Actinomycetota</taxon>
        <taxon>Actinomycetes</taxon>
        <taxon>Mycobacteriales</taxon>
        <taxon>Hoyosellaceae</taxon>
        <taxon>Hoyosella</taxon>
    </lineage>
</organism>
<dbReference type="GO" id="GO:0003677">
    <property type="term" value="F:DNA binding"/>
    <property type="evidence" value="ECO:0007669"/>
    <property type="project" value="UniProtKB-UniRule"/>
</dbReference>
<dbReference type="Gene3D" id="1.10.357.10">
    <property type="entry name" value="Tetracycline Repressor, domain 2"/>
    <property type="match status" value="1"/>
</dbReference>
<dbReference type="SUPFAM" id="SSF46689">
    <property type="entry name" value="Homeodomain-like"/>
    <property type="match status" value="1"/>
</dbReference>
<dbReference type="Proteomes" id="UP000567922">
    <property type="component" value="Unassembled WGS sequence"/>
</dbReference>
<evidence type="ECO:0000259" key="5">
    <source>
        <dbReference type="PROSITE" id="PS50977"/>
    </source>
</evidence>
<dbReference type="PANTHER" id="PTHR47506:SF6">
    <property type="entry name" value="HTH-TYPE TRANSCRIPTIONAL REPRESSOR NEMR"/>
    <property type="match status" value="1"/>
</dbReference>
<dbReference type="Pfam" id="PF00440">
    <property type="entry name" value="TetR_N"/>
    <property type="match status" value="1"/>
</dbReference>
<name>A0A839RJZ7_9ACTN</name>
<keyword evidence="2 4" id="KW-0238">DNA-binding</keyword>
<evidence type="ECO:0000256" key="2">
    <source>
        <dbReference type="ARBA" id="ARBA00023125"/>
    </source>
</evidence>
<evidence type="ECO:0000256" key="4">
    <source>
        <dbReference type="PROSITE-ProRule" id="PRU00335"/>
    </source>
</evidence>
<evidence type="ECO:0000313" key="6">
    <source>
        <dbReference type="EMBL" id="MBB3036985.1"/>
    </source>
</evidence>
<evidence type="ECO:0000313" key="7">
    <source>
        <dbReference type="Proteomes" id="UP000567922"/>
    </source>
</evidence>
<dbReference type="AlphaFoldDB" id="A0A839RJZ7"/>